<gene>
    <name evidence="3" type="ORF">ACFO6S_03225</name>
</gene>
<keyword evidence="2" id="KW-0472">Membrane</keyword>
<proteinExistence type="predicted"/>
<organism evidence="3 4">
    <name type="scientific">Rhodococcus kronopolitis</name>
    <dbReference type="NCBI Taxonomy" id="1460226"/>
    <lineage>
        <taxon>Bacteria</taxon>
        <taxon>Bacillati</taxon>
        <taxon>Actinomycetota</taxon>
        <taxon>Actinomycetes</taxon>
        <taxon>Mycobacteriales</taxon>
        <taxon>Nocardiaceae</taxon>
        <taxon>Rhodococcus</taxon>
    </lineage>
</organism>
<accession>A0ABV9FKW9</accession>
<evidence type="ECO:0000256" key="1">
    <source>
        <dbReference type="SAM" id="MobiDB-lite"/>
    </source>
</evidence>
<keyword evidence="4" id="KW-1185">Reference proteome</keyword>
<dbReference type="EMBL" id="JBHSFO010000002">
    <property type="protein sequence ID" value="MFC4602700.1"/>
    <property type="molecule type" value="Genomic_DNA"/>
</dbReference>
<dbReference type="Proteomes" id="UP001595914">
    <property type="component" value="Unassembled WGS sequence"/>
</dbReference>
<evidence type="ECO:0000256" key="2">
    <source>
        <dbReference type="SAM" id="Phobius"/>
    </source>
</evidence>
<reference evidence="4" key="1">
    <citation type="journal article" date="2019" name="Int. J. Syst. Evol. Microbiol.">
        <title>The Global Catalogue of Microorganisms (GCM) 10K type strain sequencing project: providing services to taxonomists for standard genome sequencing and annotation.</title>
        <authorList>
            <consortium name="The Broad Institute Genomics Platform"/>
            <consortium name="The Broad Institute Genome Sequencing Center for Infectious Disease"/>
            <person name="Wu L."/>
            <person name="Ma J."/>
        </authorList>
    </citation>
    <scope>NUCLEOTIDE SEQUENCE [LARGE SCALE GENOMIC DNA]</scope>
    <source>
        <strain evidence="4">CCUG 54520</strain>
    </source>
</reference>
<dbReference type="InterPro" id="IPR047958">
    <property type="entry name" value="B-4DMT-like"/>
</dbReference>
<feature type="transmembrane region" description="Helical" evidence="2">
    <location>
        <begin position="75"/>
        <end position="95"/>
    </location>
</feature>
<keyword evidence="2" id="KW-1133">Transmembrane helix</keyword>
<evidence type="ECO:0000313" key="4">
    <source>
        <dbReference type="Proteomes" id="UP001595914"/>
    </source>
</evidence>
<protein>
    <submittedName>
        <fullName evidence="3">B-4DMT family transporter</fullName>
    </submittedName>
</protein>
<feature type="region of interest" description="Disordered" evidence="1">
    <location>
        <begin position="199"/>
        <end position="262"/>
    </location>
</feature>
<comment type="caution">
    <text evidence="3">The sequence shown here is derived from an EMBL/GenBank/DDBJ whole genome shotgun (WGS) entry which is preliminary data.</text>
</comment>
<dbReference type="RefSeq" id="WP_378414125.1">
    <property type="nucleotide sequence ID" value="NZ_JBHSFO010000002.1"/>
</dbReference>
<feature type="transmembrane region" description="Helical" evidence="2">
    <location>
        <begin position="12"/>
        <end position="29"/>
    </location>
</feature>
<dbReference type="NCBIfam" id="NF037996">
    <property type="entry name" value="B-4DMT"/>
    <property type="match status" value="1"/>
</dbReference>
<sequence length="262" mass="27827">MNSWLLRGLGMAFVHVVARVLLGIAVTEWPLHGSSLRWVSLAAVILVAMVWGGIDGIRDERAYPGEDEGADLTMRWLKAGVLAGLVAGLATWAVGLVSDIALGENSLFFEMTSGAAFTILLVFVPATLAVTIGRLIVRREVNKSGNVPVAVGASAAAAGYVDHGRAETDSVAYAEEGYAASEWSFVHGTDEQAADQQAAAGQGQSEQADYDEQSAPTEVFEAVQPQQSDDTEIFEAVQPQPSDETEVFPAVELPNDKQGPRK</sequence>
<name>A0ABV9FKW9_9NOCA</name>
<keyword evidence="2" id="KW-0812">Transmembrane</keyword>
<feature type="transmembrane region" description="Helical" evidence="2">
    <location>
        <begin position="115"/>
        <end position="137"/>
    </location>
</feature>
<evidence type="ECO:0000313" key="3">
    <source>
        <dbReference type="EMBL" id="MFC4602700.1"/>
    </source>
</evidence>
<feature type="transmembrane region" description="Helical" evidence="2">
    <location>
        <begin position="35"/>
        <end position="54"/>
    </location>
</feature>